<dbReference type="AlphaFoldDB" id="A0A644TVF6"/>
<accession>A0A644TVF6</accession>
<comment type="caution">
    <text evidence="1">The sequence shown here is derived from an EMBL/GenBank/DDBJ whole genome shotgun (WGS) entry which is preliminary data.</text>
</comment>
<name>A0A644TVF6_9ZZZZ</name>
<protein>
    <submittedName>
        <fullName evidence="1">Uncharacterized protein</fullName>
    </submittedName>
</protein>
<reference evidence="1" key="1">
    <citation type="submission" date="2019-08" db="EMBL/GenBank/DDBJ databases">
        <authorList>
            <person name="Kucharzyk K."/>
            <person name="Murdoch R.W."/>
            <person name="Higgins S."/>
            <person name="Loffler F."/>
        </authorList>
    </citation>
    <scope>NUCLEOTIDE SEQUENCE</scope>
</reference>
<proteinExistence type="predicted"/>
<gene>
    <name evidence="1" type="ORF">SDC9_16742</name>
</gene>
<organism evidence="1">
    <name type="scientific">bioreactor metagenome</name>
    <dbReference type="NCBI Taxonomy" id="1076179"/>
    <lineage>
        <taxon>unclassified sequences</taxon>
        <taxon>metagenomes</taxon>
        <taxon>ecological metagenomes</taxon>
    </lineage>
</organism>
<sequence>MDMNKFNRTVQLVCPSCGCAELHEPLENNNDIITCASCGRAMSRVELEDGNSESISATIDEMAK</sequence>
<dbReference type="EMBL" id="VSSQ01000056">
    <property type="protein sequence ID" value="MPL70978.1"/>
    <property type="molecule type" value="Genomic_DNA"/>
</dbReference>
<evidence type="ECO:0000313" key="1">
    <source>
        <dbReference type="EMBL" id="MPL70978.1"/>
    </source>
</evidence>